<evidence type="ECO:0000313" key="2">
    <source>
        <dbReference type="Proteomes" id="UP000694553"/>
    </source>
</evidence>
<evidence type="ECO:0000313" key="1">
    <source>
        <dbReference type="Ensembl" id="ENSCMUP00000013944.2"/>
    </source>
</evidence>
<sequence length="130" mass="14746">MFLSRLTQRLFVQHPALPKLGLWEALISRPRAAHFCPHSLRLLYFWVLGGARGKQVDFSSFLPSPFLRQLPNLRAGSPWAINPLKEPLSFPCQPRALETGERNRECRGWTQIFSLLHSLSANQDLKGALG</sequence>
<organism evidence="1 2">
    <name type="scientific">Corvus moneduloides</name>
    <name type="common">New Caledonian crow</name>
    <dbReference type="NCBI Taxonomy" id="1196302"/>
    <lineage>
        <taxon>Eukaryota</taxon>
        <taxon>Metazoa</taxon>
        <taxon>Chordata</taxon>
        <taxon>Craniata</taxon>
        <taxon>Vertebrata</taxon>
        <taxon>Euteleostomi</taxon>
        <taxon>Archelosauria</taxon>
        <taxon>Archosauria</taxon>
        <taxon>Dinosauria</taxon>
        <taxon>Saurischia</taxon>
        <taxon>Theropoda</taxon>
        <taxon>Coelurosauria</taxon>
        <taxon>Aves</taxon>
        <taxon>Neognathae</taxon>
        <taxon>Neoaves</taxon>
        <taxon>Telluraves</taxon>
        <taxon>Australaves</taxon>
        <taxon>Passeriformes</taxon>
        <taxon>Corvoidea</taxon>
        <taxon>Corvidae</taxon>
        <taxon>Corvus</taxon>
    </lineage>
</organism>
<accession>A0A8U7P733</accession>
<reference evidence="1" key="2">
    <citation type="submission" date="2025-08" db="UniProtKB">
        <authorList>
            <consortium name="Ensembl"/>
        </authorList>
    </citation>
    <scope>IDENTIFICATION</scope>
</reference>
<name>A0A8C3GXX4_CORMO</name>
<protein>
    <submittedName>
        <fullName evidence="1">Uncharacterized protein</fullName>
    </submittedName>
</protein>
<dbReference type="Ensembl" id="ENSCMUT00000014974.2">
    <property type="protein sequence ID" value="ENSCMUP00000013944.2"/>
    <property type="gene ID" value="ENSCMUG00000008723.2"/>
</dbReference>
<keyword evidence="2" id="KW-1185">Reference proteome</keyword>
<dbReference type="Proteomes" id="UP000694553">
    <property type="component" value="Unassembled WGS sequence"/>
</dbReference>
<reference evidence="1" key="3">
    <citation type="submission" date="2025-09" db="UniProtKB">
        <authorList>
            <consortium name="Ensembl"/>
        </authorList>
    </citation>
    <scope>IDENTIFICATION</scope>
</reference>
<dbReference type="AlphaFoldDB" id="A0A8C3GXX4"/>
<reference evidence="2" key="1">
    <citation type="submission" date="2019-10" db="EMBL/GenBank/DDBJ databases">
        <title>Corvus moneduloides (New Caledonian crow) genome, bCorMon1, primary haplotype.</title>
        <authorList>
            <person name="Rutz C."/>
            <person name="Fungtammasan C."/>
            <person name="Mountcastle J."/>
            <person name="Formenti G."/>
            <person name="Chow W."/>
            <person name="Howe K."/>
            <person name="Steele M.P."/>
            <person name="Fernandes J."/>
            <person name="Gilbert M.T.P."/>
            <person name="Fedrigo O."/>
            <person name="Jarvis E.D."/>
            <person name="Gemmell N."/>
        </authorList>
    </citation>
    <scope>NUCLEOTIDE SEQUENCE [LARGE SCALE GENOMIC DNA]</scope>
</reference>
<accession>A0A8C3GXX4</accession>
<proteinExistence type="predicted"/>